<dbReference type="GO" id="GO:0042773">
    <property type="term" value="P:ATP synthesis coupled electron transport"/>
    <property type="evidence" value="ECO:0007669"/>
    <property type="project" value="InterPro"/>
</dbReference>
<dbReference type="InterPro" id="IPR001133">
    <property type="entry name" value="NADH_UbQ_OxRdtase_chain4L/K"/>
</dbReference>
<protein>
    <submittedName>
        <fullName evidence="8">NADH dehydrogenase subunit 4L</fullName>
    </submittedName>
</protein>
<evidence type="ECO:0000313" key="8">
    <source>
        <dbReference type="EMBL" id="AWQ64136.1"/>
    </source>
</evidence>
<dbReference type="EMBL" id="MG271847">
    <property type="protein sequence ID" value="AWQ64136.1"/>
    <property type="molecule type" value="Genomic_DNA"/>
</dbReference>
<feature type="transmembrane region" description="Helical" evidence="7">
    <location>
        <begin position="37"/>
        <end position="55"/>
    </location>
</feature>
<keyword evidence="3" id="KW-0813">Transport</keyword>
<accession>A0A2U9GI47</accession>
<keyword evidence="6 7" id="KW-0472">Membrane</keyword>
<feature type="transmembrane region" description="Helical" evidence="7">
    <location>
        <begin position="6"/>
        <end position="25"/>
    </location>
</feature>
<evidence type="ECO:0000256" key="3">
    <source>
        <dbReference type="ARBA" id="ARBA00022448"/>
    </source>
</evidence>
<dbReference type="PANTHER" id="PTHR11434:SF16">
    <property type="entry name" value="NADH-UBIQUINONE OXIDOREDUCTASE CHAIN 4L"/>
    <property type="match status" value="1"/>
</dbReference>
<keyword evidence="5 7" id="KW-1133">Transmembrane helix</keyword>
<geneLocation type="mitochondrion" evidence="8"/>
<evidence type="ECO:0000256" key="2">
    <source>
        <dbReference type="ARBA" id="ARBA00010519"/>
    </source>
</evidence>
<dbReference type="GO" id="GO:0016651">
    <property type="term" value="F:oxidoreductase activity, acting on NAD(P)H"/>
    <property type="evidence" value="ECO:0007669"/>
    <property type="project" value="InterPro"/>
</dbReference>
<dbReference type="NCBIfam" id="NF004323">
    <property type="entry name" value="PRK05715.1-5"/>
    <property type="match status" value="1"/>
</dbReference>
<dbReference type="AlphaFoldDB" id="A0A2U9GI47"/>
<organism evidence="8">
    <name type="scientific">Toxarium undulatum</name>
    <dbReference type="NCBI Taxonomy" id="210620"/>
    <lineage>
        <taxon>Eukaryota</taxon>
        <taxon>Sar</taxon>
        <taxon>Stramenopiles</taxon>
        <taxon>Ochrophyta</taxon>
        <taxon>Bacillariophyta</taxon>
        <taxon>Mediophyceae</taxon>
        <taxon>Toxariales</taxon>
        <taxon>Toxariaceae</taxon>
        <taxon>Toxarium</taxon>
    </lineage>
</organism>
<comment type="subcellular location">
    <subcellularLocation>
        <location evidence="1">Membrane</location>
        <topology evidence="1">Multi-pass membrane protein</topology>
    </subcellularLocation>
</comment>
<dbReference type="GeneID" id="36957448"/>
<dbReference type="PANTHER" id="PTHR11434">
    <property type="entry name" value="NADH-UBIQUINONE OXIDOREDUCTASE SUBUNIT ND4L"/>
    <property type="match status" value="1"/>
</dbReference>
<proteinExistence type="inferred from homology"/>
<dbReference type="InterPro" id="IPR039428">
    <property type="entry name" value="NUOK/Mnh_C1-like"/>
</dbReference>
<dbReference type="Pfam" id="PF00420">
    <property type="entry name" value="Oxidored_q2"/>
    <property type="match status" value="1"/>
</dbReference>
<sequence>MPQYVLSLLILNSTLYVIGAVGLILNRQNILISIMSIELLLLAVNLNFITFSVYLDDIIGQIFVLFILTISATESAIGLSILTCHFRLVSSAKIGTIKFV</sequence>
<dbReference type="HAMAP" id="MF_01456">
    <property type="entry name" value="NDH1_NuoK"/>
    <property type="match status" value="1"/>
</dbReference>
<dbReference type="NCBIfam" id="NF004321">
    <property type="entry name" value="PRK05715.1-3"/>
    <property type="match status" value="1"/>
</dbReference>
<evidence type="ECO:0000256" key="6">
    <source>
        <dbReference type="ARBA" id="ARBA00023136"/>
    </source>
</evidence>
<dbReference type="NCBIfam" id="NF004320">
    <property type="entry name" value="PRK05715.1-2"/>
    <property type="match status" value="1"/>
</dbReference>
<dbReference type="GO" id="GO:0030964">
    <property type="term" value="C:NADH dehydrogenase complex"/>
    <property type="evidence" value="ECO:0007669"/>
    <property type="project" value="TreeGrafter"/>
</dbReference>
<comment type="similarity">
    <text evidence="2">Belongs to the complex I subunit 4L family.</text>
</comment>
<keyword evidence="4 7" id="KW-0812">Transmembrane</keyword>
<name>A0A2U9GI47_9STRA</name>
<feature type="transmembrane region" description="Helical" evidence="7">
    <location>
        <begin position="61"/>
        <end position="84"/>
    </location>
</feature>
<dbReference type="Gene3D" id="1.10.287.3510">
    <property type="match status" value="1"/>
</dbReference>
<gene>
    <name evidence="8" type="primary">nad4L</name>
</gene>
<reference evidence="8" key="1">
    <citation type="journal article" date="2018" name="Genome Biol. Evol.">
        <title>Recurrent loss, horizontal transfer, and the obscure origins of mitochondrial introns in diatoms (Bacillariophyta).</title>
        <authorList>
            <person name="Guillory W.X."/>
            <person name="Onyshchenko A."/>
            <person name="Ruck E.C."/>
            <person name="Parks M."/>
            <person name="Nakov T."/>
            <person name="Wickett N.J."/>
            <person name="Alverson A.J."/>
        </authorList>
    </citation>
    <scope>NUCLEOTIDE SEQUENCE</scope>
    <source>
        <strain evidence="8">ECT3802</strain>
    </source>
</reference>
<keyword evidence="8" id="KW-0496">Mitochondrion</keyword>
<evidence type="ECO:0000256" key="4">
    <source>
        <dbReference type="ARBA" id="ARBA00022692"/>
    </source>
</evidence>
<evidence type="ECO:0000256" key="5">
    <source>
        <dbReference type="ARBA" id="ARBA00022989"/>
    </source>
</evidence>
<dbReference type="RefSeq" id="YP_009495489.1">
    <property type="nucleotide sequence ID" value="NC_037988.1"/>
</dbReference>
<evidence type="ECO:0000256" key="7">
    <source>
        <dbReference type="SAM" id="Phobius"/>
    </source>
</evidence>
<evidence type="ECO:0000256" key="1">
    <source>
        <dbReference type="ARBA" id="ARBA00004141"/>
    </source>
</evidence>